<sequence>MARIDGLIILDPNGKPLITSNFASHPPSYPSIHIDAFNHAVANARAELSEGKAAGAGTNGNKSATALGVELEPVLWVNALGRIGPAGVGASGAALCHVERDGLRYLVPVSEDVNPLFAFSFLQSFLDTLTEYLGDVTEGTVKDNFDIVYMLIEEMLDEGHPMTMETNMLKDIVIPPSLMRKLLNVAGVAGLQSQPTAPFTAPIPWRRQGVRHANNEIYFDIEETLDAIVDRRGAVLETAVWGRINANSRLSGNPDLVLNLANAKTTLRDPAFHPCVRHNRWERDAVLSFIPPDGKFKLAEYSSRVPVKQLPVTLKAKLTTEDNGGRFSLTLTSRMNAHALENITVSIFLGTSTTSVSATATGEKPPLHTGESSAPAGRVGGGTYEFDPNTHVLKWHLASLVATERAPSLTGSFVATGRPTPDPAFSVDYSVTGHTYSGLRVDGLKVLGEGYKPFKGVRTTAKSGRIDVRW</sequence>
<protein>
    <recommendedName>
        <fullName evidence="7">MHD domain-containing protein</fullName>
    </recommendedName>
</protein>
<proteinExistence type="inferred from homology"/>
<dbReference type="InterPro" id="IPR036168">
    <property type="entry name" value="AP2_Mu_C_sf"/>
</dbReference>
<dbReference type="Gene3D" id="2.60.40.1170">
    <property type="entry name" value="Mu homology domain, subdomain B"/>
    <property type="match status" value="2"/>
</dbReference>
<evidence type="ECO:0000256" key="4">
    <source>
        <dbReference type="ARBA" id="ARBA00023136"/>
    </source>
</evidence>
<dbReference type="SUPFAM" id="SSF64356">
    <property type="entry name" value="SNARE-like"/>
    <property type="match status" value="1"/>
</dbReference>
<dbReference type="InterPro" id="IPR022775">
    <property type="entry name" value="AP_mu_sigma_su"/>
</dbReference>
<comment type="caution">
    <text evidence="8">The sequence shown here is derived from an EMBL/GenBank/DDBJ whole genome shotgun (WGS) entry which is preliminary data.</text>
</comment>
<evidence type="ECO:0000256" key="5">
    <source>
        <dbReference type="PIRNR" id="PIRNR005992"/>
    </source>
</evidence>
<name>A0ABR3QFI2_9TREE</name>
<dbReference type="GeneID" id="95982283"/>
<evidence type="ECO:0000256" key="6">
    <source>
        <dbReference type="SAM" id="MobiDB-lite"/>
    </source>
</evidence>
<dbReference type="InterPro" id="IPR001392">
    <property type="entry name" value="Clathrin_mu"/>
</dbReference>
<evidence type="ECO:0000313" key="8">
    <source>
        <dbReference type="EMBL" id="KAL1413471.1"/>
    </source>
</evidence>
<feature type="domain" description="MHD" evidence="7">
    <location>
        <begin position="214"/>
        <end position="469"/>
    </location>
</feature>
<dbReference type="InterPro" id="IPR028565">
    <property type="entry name" value="MHD"/>
</dbReference>
<dbReference type="RefSeq" id="XP_069213415.1">
    <property type="nucleotide sequence ID" value="XM_069349871.1"/>
</dbReference>
<dbReference type="CDD" id="cd09252">
    <property type="entry name" value="AP-3_Mu3_Cterm"/>
    <property type="match status" value="1"/>
</dbReference>
<dbReference type="InterPro" id="IPR050431">
    <property type="entry name" value="Adaptor_comp_med_subunit"/>
</dbReference>
<dbReference type="Proteomes" id="UP001565368">
    <property type="component" value="Unassembled WGS sequence"/>
</dbReference>
<evidence type="ECO:0000256" key="1">
    <source>
        <dbReference type="ARBA" id="ARBA00004308"/>
    </source>
</evidence>
<dbReference type="InterPro" id="IPR018240">
    <property type="entry name" value="Clathrin_mu_CS"/>
</dbReference>
<evidence type="ECO:0000256" key="3">
    <source>
        <dbReference type="ARBA" id="ARBA00022927"/>
    </source>
</evidence>
<dbReference type="SUPFAM" id="SSF49447">
    <property type="entry name" value="Second domain of Mu2 adaptin subunit (ap50) of ap2 adaptor"/>
    <property type="match status" value="1"/>
</dbReference>
<organism evidence="8 9">
    <name type="scientific">Vanrija albida</name>
    <dbReference type="NCBI Taxonomy" id="181172"/>
    <lineage>
        <taxon>Eukaryota</taxon>
        <taxon>Fungi</taxon>
        <taxon>Dikarya</taxon>
        <taxon>Basidiomycota</taxon>
        <taxon>Agaricomycotina</taxon>
        <taxon>Tremellomycetes</taxon>
        <taxon>Trichosporonales</taxon>
        <taxon>Trichosporonaceae</taxon>
        <taxon>Vanrija</taxon>
    </lineage>
</organism>
<dbReference type="PANTHER" id="PTHR10529">
    <property type="entry name" value="AP COMPLEX SUBUNIT MU"/>
    <property type="match status" value="1"/>
</dbReference>
<keyword evidence="3 5" id="KW-0653">Protein transport</keyword>
<comment type="similarity">
    <text evidence="5">Belongs to the adaptor complexes medium subunit family.</text>
</comment>
<dbReference type="PROSITE" id="PS51072">
    <property type="entry name" value="MHD"/>
    <property type="match status" value="1"/>
</dbReference>
<dbReference type="InterPro" id="IPR011012">
    <property type="entry name" value="Longin-like_dom_sf"/>
</dbReference>
<dbReference type="PRINTS" id="PR00314">
    <property type="entry name" value="CLATHRINADPT"/>
</dbReference>
<keyword evidence="9" id="KW-1185">Reference proteome</keyword>
<accession>A0ABR3QFI2</accession>
<dbReference type="Gene3D" id="3.30.450.60">
    <property type="match status" value="1"/>
</dbReference>
<dbReference type="PIRSF" id="PIRSF005992">
    <property type="entry name" value="Clathrin_mu"/>
    <property type="match status" value="1"/>
</dbReference>
<dbReference type="Pfam" id="PF00928">
    <property type="entry name" value="Adap_comp_sub"/>
    <property type="match status" value="1"/>
</dbReference>
<keyword evidence="2 5" id="KW-0813">Transport</keyword>
<reference evidence="8 9" key="1">
    <citation type="submission" date="2023-08" db="EMBL/GenBank/DDBJ databases">
        <title>Annotated Genome Sequence of Vanrija albida AlHP1.</title>
        <authorList>
            <person name="Herzog R."/>
        </authorList>
    </citation>
    <scope>NUCLEOTIDE SEQUENCE [LARGE SCALE GENOMIC DNA]</scope>
    <source>
        <strain evidence="8 9">AlHP1</strain>
    </source>
</reference>
<evidence type="ECO:0000256" key="2">
    <source>
        <dbReference type="ARBA" id="ARBA00022448"/>
    </source>
</evidence>
<dbReference type="EMBL" id="JBBXJM010000001">
    <property type="protein sequence ID" value="KAL1413471.1"/>
    <property type="molecule type" value="Genomic_DNA"/>
</dbReference>
<dbReference type="PROSITE" id="PS00991">
    <property type="entry name" value="CLAT_ADAPTOR_M_2"/>
    <property type="match status" value="1"/>
</dbReference>
<dbReference type="Pfam" id="PF01217">
    <property type="entry name" value="Clat_adaptor_s"/>
    <property type="match status" value="1"/>
</dbReference>
<feature type="region of interest" description="Disordered" evidence="6">
    <location>
        <begin position="358"/>
        <end position="380"/>
    </location>
</feature>
<gene>
    <name evidence="8" type="ORF">Q8F55_001240</name>
</gene>
<keyword evidence="4" id="KW-0472">Membrane</keyword>
<evidence type="ECO:0000259" key="7">
    <source>
        <dbReference type="PROSITE" id="PS51072"/>
    </source>
</evidence>
<dbReference type="CDD" id="cd14837">
    <property type="entry name" value="AP3_Mu_N"/>
    <property type="match status" value="1"/>
</dbReference>
<comment type="subcellular location">
    <subcellularLocation>
        <location evidence="1">Endomembrane system</location>
    </subcellularLocation>
</comment>
<evidence type="ECO:0000313" key="9">
    <source>
        <dbReference type="Proteomes" id="UP001565368"/>
    </source>
</evidence>